<dbReference type="Gene3D" id="3.40.50.360">
    <property type="match status" value="1"/>
</dbReference>
<organism evidence="5 6">
    <name type="scientific">Actinokineospora auranticolor</name>
    <dbReference type="NCBI Taxonomy" id="155976"/>
    <lineage>
        <taxon>Bacteria</taxon>
        <taxon>Bacillati</taxon>
        <taxon>Actinomycetota</taxon>
        <taxon>Actinomycetes</taxon>
        <taxon>Pseudonocardiales</taxon>
        <taxon>Pseudonocardiaceae</taxon>
        <taxon>Actinokineospora</taxon>
    </lineage>
</organism>
<dbReference type="GO" id="GO:0046306">
    <property type="term" value="P:alkanesulfonate catabolic process"/>
    <property type="evidence" value="ECO:0007669"/>
    <property type="project" value="InterPro"/>
</dbReference>
<dbReference type="NCBIfam" id="TIGR03567">
    <property type="entry name" value="FMN_reduc_SsuE"/>
    <property type="match status" value="1"/>
</dbReference>
<proteinExistence type="predicted"/>
<feature type="domain" description="NADPH-dependent FMN reductase-like" evidence="4">
    <location>
        <begin position="3"/>
        <end position="139"/>
    </location>
</feature>
<evidence type="ECO:0000256" key="1">
    <source>
        <dbReference type="ARBA" id="ARBA00022630"/>
    </source>
</evidence>
<dbReference type="InterPro" id="IPR051814">
    <property type="entry name" value="NAD(P)H-dep_FMN_reductase"/>
</dbReference>
<dbReference type="PANTHER" id="PTHR43408:SF1">
    <property type="entry name" value="FMN REDUCTASE (NADPH)"/>
    <property type="match status" value="1"/>
</dbReference>
<dbReference type="GO" id="GO:0008752">
    <property type="term" value="F:FMN reductase [NAD(P)H] activity"/>
    <property type="evidence" value="ECO:0007669"/>
    <property type="project" value="InterPro"/>
</dbReference>
<dbReference type="RefSeq" id="WP_104479853.1">
    <property type="nucleotide sequence ID" value="NZ_CP154825.1"/>
</dbReference>
<name>A0A2S6GPD3_9PSEU</name>
<keyword evidence="2" id="KW-0288">FMN</keyword>
<dbReference type="PANTHER" id="PTHR43408">
    <property type="entry name" value="FMN REDUCTASE (NADPH)"/>
    <property type="match status" value="1"/>
</dbReference>
<dbReference type="InterPro" id="IPR020048">
    <property type="entry name" value="NADPH-dep_FMN_reduc_SsuE"/>
</dbReference>
<dbReference type="InterPro" id="IPR029039">
    <property type="entry name" value="Flavoprotein-like_sf"/>
</dbReference>
<evidence type="ECO:0000256" key="3">
    <source>
        <dbReference type="ARBA" id="ARBA00023002"/>
    </source>
</evidence>
<keyword evidence="3" id="KW-0560">Oxidoreductase</keyword>
<dbReference type="OrthoDB" id="1643408at2"/>
<reference evidence="5 6" key="1">
    <citation type="submission" date="2018-02" db="EMBL/GenBank/DDBJ databases">
        <title>Genomic Encyclopedia of Archaeal and Bacterial Type Strains, Phase II (KMG-II): from individual species to whole genera.</title>
        <authorList>
            <person name="Goeker M."/>
        </authorList>
    </citation>
    <scope>NUCLEOTIDE SEQUENCE [LARGE SCALE GENOMIC DNA]</scope>
    <source>
        <strain evidence="5 6">YU 961-1</strain>
    </source>
</reference>
<dbReference type="Proteomes" id="UP000239203">
    <property type="component" value="Unassembled WGS sequence"/>
</dbReference>
<comment type="caution">
    <text evidence="5">The sequence shown here is derived from an EMBL/GenBank/DDBJ whole genome shotgun (WGS) entry which is preliminary data.</text>
</comment>
<protein>
    <submittedName>
        <fullName evidence="5">FMN reductase</fullName>
    </submittedName>
</protein>
<evidence type="ECO:0000313" key="6">
    <source>
        <dbReference type="Proteomes" id="UP000239203"/>
    </source>
</evidence>
<evidence type="ECO:0000256" key="2">
    <source>
        <dbReference type="ARBA" id="ARBA00022643"/>
    </source>
</evidence>
<accession>A0A2S6GPD3</accession>
<gene>
    <name evidence="5" type="ORF">CLV40_10885</name>
</gene>
<dbReference type="InterPro" id="IPR005025">
    <property type="entry name" value="FMN_Rdtase-like_dom"/>
</dbReference>
<evidence type="ECO:0000313" key="5">
    <source>
        <dbReference type="EMBL" id="PPK67088.1"/>
    </source>
</evidence>
<dbReference type="AlphaFoldDB" id="A0A2S6GPD3"/>
<dbReference type="EMBL" id="PTIX01000008">
    <property type="protein sequence ID" value="PPK67088.1"/>
    <property type="molecule type" value="Genomic_DNA"/>
</dbReference>
<keyword evidence="6" id="KW-1185">Reference proteome</keyword>
<sequence length="185" mass="19789">MSRIIVLSGSPSPVSRTASLADLVADTLPDAVHLRLRELPAAPLLSADRGDQAITRATEKVAAADGVVLVTPIYKASFSGLLKIFLDLLPQDGFAGKTVAPLAVGRSIAHLLAIDYGLRPVVQSMSPKQVLRGHFLLEQHLSFDSTGRLRIEEEGQTRVTESLTELLDSLALHATRPRALTDLPG</sequence>
<dbReference type="Pfam" id="PF03358">
    <property type="entry name" value="FMN_red"/>
    <property type="match status" value="1"/>
</dbReference>
<evidence type="ECO:0000259" key="4">
    <source>
        <dbReference type="Pfam" id="PF03358"/>
    </source>
</evidence>
<keyword evidence="1" id="KW-0285">Flavoprotein</keyword>
<dbReference type="SUPFAM" id="SSF52218">
    <property type="entry name" value="Flavoproteins"/>
    <property type="match status" value="1"/>
</dbReference>